<organism evidence="2 3">
    <name type="scientific">Nannocystis exedens</name>
    <dbReference type="NCBI Taxonomy" id="54"/>
    <lineage>
        <taxon>Bacteria</taxon>
        <taxon>Pseudomonadati</taxon>
        <taxon>Myxococcota</taxon>
        <taxon>Polyangia</taxon>
        <taxon>Nannocystales</taxon>
        <taxon>Nannocystaceae</taxon>
        <taxon>Nannocystis</taxon>
    </lineage>
</organism>
<protein>
    <recommendedName>
        <fullName evidence="4">DUF429 domain-containing protein</fullName>
    </recommendedName>
</protein>
<keyword evidence="3" id="KW-1185">Reference proteome</keyword>
<evidence type="ECO:0000313" key="2">
    <source>
        <dbReference type="EMBL" id="SFF12858.1"/>
    </source>
</evidence>
<dbReference type="OrthoDB" id="4870479at2"/>
<gene>
    <name evidence="2" type="ORF">SAMN02745121_07079</name>
</gene>
<dbReference type="AlphaFoldDB" id="A0A1I2G6K3"/>
<dbReference type="RefSeq" id="WP_096325714.1">
    <property type="nucleotide sequence ID" value="NZ_FOMX01000030.1"/>
</dbReference>
<evidence type="ECO:0008006" key="4">
    <source>
        <dbReference type="Google" id="ProtNLM"/>
    </source>
</evidence>
<accession>A0A1I2G6K3</accession>
<proteinExistence type="predicted"/>
<sequence>MITVGVDLASQPPKTGLARIVWDAGKAVVTEVRRGADDDQIVALAAEAGAIGIDAPFGWPRRFLEFVAAHHGSGVPPTRWSDPHRDALRFRLTDHHVRVHTGRWPLSVSSDLIGVPAMRCAALLTRLGVRDRAGDGRVFEVYPAAALPGWGLPVDSYKGDRRPTRLVLLAALTRAAPWLDLSPPLRDRCEASDDCLDALLAALVARAAALGLTARPRDEDLPQAREEGWIALPRPGSLDRLLADAAASPPCDPADRGHPSRRIEPSRSRRTWTPPSRGR</sequence>
<reference evidence="3" key="1">
    <citation type="submission" date="2016-10" db="EMBL/GenBank/DDBJ databases">
        <authorList>
            <person name="Varghese N."/>
            <person name="Submissions S."/>
        </authorList>
    </citation>
    <scope>NUCLEOTIDE SEQUENCE [LARGE SCALE GENOMIC DNA]</scope>
    <source>
        <strain evidence="3">ATCC 25963</strain>
    </source>
</reference>
<name>A0A1I2G6K3_9BACT</name>
<feature type="compositionally biased region" description="Basic and acidic residues" evidence="1">
    <location>
        <begin position="253"/>
        <end position="267"/>
    </location>
</feature>
<evidence type="ECO:0000256" key="1">
    <source>
        <dbReference type="SAM" id="MobiDB-lite"/>
    </source>
</evidence>
<feature type="region of interest" description="Disordered" evidence="1">
    <location>
        <begin position="241"/>
        <end position="279"/>
    </location>
</feature>
<dbReference type="STRING" id="54.SAMN02745121_07079"/>
<dbReference type="EMBL" id="FOMX01000030">
    <property type="protein sequence ID" value="SFF12858.1"/>
    <property type="molecule type" value="Genomic_DNA"/>
</dbReference>
<dbReference type="Pfam" id="PF04250">
    <property type="entry name" value="DUF429"/>
    <property type="match status" value="1"/>
</dbReference>
<dbReference type="InterPro" id="IPR007362">
    <property type="entry name" value="DUF429"/>
</dbReference>
<dbReference type="Proteomes" id="UP000199400">
    <property type="component" value="Unassembled WGS sequence"/>
</dbReference>
<evidence type="ECO:0000313" key="3">
    <source>
        <dbReference type="Proteomes" id="UP000199400"/>
    </source>
</evidence>